<evidence type="ECO:0000313" key="1">
    <source>
        <dbReference type="EMBL" id="KAF2463587.1"/>
    </source>
</evidence>
<comment type="caution">
    <text evidence="1">The sequence shown here is derived from an EMBL/GenBank/DDBJ whole genome shotgun (WGS) entry which is preliminary data.</text>
</comment>
<sequence>MDGDGPPVFQKHHLTLAPPFFHIISNHISPTHKHLHATDQEIIPSIYFLMSGGILANTTPIHQTPTPKKPSSNNVPALQTKHFLCILRGLNSRPRNDKRDPSKPIKNPPSDPNLTYPFYPPMSATNTCVMGTSPFPLRGCMRDARDWGRSWPTPRIWMTSCLNGLLHCFLSKAVDLPWSVAGMLPNMYPCQIRPHPVVAQKSEKTLPSQGFPSMSKKNEIVAFPQNNTSFSTDSSRRQRSCIIHTGILHPVEWPLYFQREIKSTPFSFPFENI</sequence>
<evidence type="ECO:0000313" key="2">
    <source>
        <dbReference type="Proteomes" id="UP000799755"/>
    </source>
</evidence>
<gene>
    <name evidence="1" type="ORF">BDR25DRAFT_362587</name>
</gene>
<dbReference type="EMBL" id="MU003548">
    <property type="protein sequence ID" value="KAF2463587.1"/>
    <property type="molecule type" value="Genomic_DNA"/>
</dbReference>
<proteinExistence type="predicted"/>
<reference evidence="1" key="1">
    <citation type="journal article" date="2020" name="Stud. Mycol.">
        <title>101 Dothideomycetes genomes: a test case for predicting lifestyles and emergence of pathogens.</title>
        <authorList>
            <person name="Haridas S."/>
            <person name="Albert R."/>
            <person name="Binder M."/>
            <person name="Bloem J."/>
            <person name="Labutti K."/>
            <person name="Salamov A."/>
            <person name="Andreopoulos B."/>
            <person name="Baker S."/>
            <person name="Barry K."/>
            <person name="Bills G."/>
            <person name="Bluhm B."/>
            <person name="Cannon C."/>
            <person name="Castanera R."/>
            <person name="Culley D."/>
            <person name="Daum C."/>
            <person name="Ezra D."/>
            <person name="Gonzalez J."/>
            <person name="Henrissat B."/>
            <person name="Kuo A."/>
            <person name="Liang C."/>
            <person name="Lipzen A."/>
            <person name="Lutzoni F."/>
            <person name="Magnuson J."/>
            <person name="Mondo S."/>
            <person name="Nolan M."/>
            <person name="Ohm R."/>
            <person name="Pangilinan J."/>
            <person name="Park H.-J."/>
            <person name="Ramirez L."/>
            <person name="Alfaro M."/>
            <person name="Sun H."/>
            <person name="Tritt A."/>
            <person name="Yoshinaga Y."/>
            <person name="Zwiers L.-H."/>
            <person name="Turgeon B."/>
            <person name="Goodwin S."/>
            <person name="Spatafora J."/>
            <person name="Crous P."/>
            <person name="Grigoriev I."/>
        </authorList>
    </citation>
    <scope>NUCLEOTIDE SEQUENCE</scope>
    <source>
        <strain evidence="1">ATCC 200398</strain>
    </source>
</reference>
<keyword evidence="2" id="KW-1185">Reference proteome</keyword>
<protein>
    <submittedName>
        <fullName evidence="1">Uncharacterized protein</fullName>
    </submittedName>
</protein>
<organism evidence="1 2">
    <name type="scientific">Lindgomyces ingoldianus</name>
    <dbReference type="NCBI Taxonomy" id="673940"/>
    <lineage>
        <taxon>Eukaryota</taxon>
        <taxon>Fungi</taxon>
        <taxon>Dikarya</taxon>
        <taxon>Ascomycota</taxon>
        <taxon>Pezizomycotina</taxon>
        <taxon>Dothideomycetes</taxon>
        <taxon>Pleosporomycetidae</taxon>
        <taxon>Pleosporales</taxon>
        <taxon>Lindgomycetaceae</taxon>
        <taxon>Lindgomyces</taxon>
    </lineage>
</organism>
<dbReference type="Proteomes" id="UP000799755">
    <property type="component" value="Unassembled WGS sequence"/>
</dbReference>
<name>A0ACB6QB29_9PLEO</name>
<accession>A0ACB6QB29</accession>